<dbReference type="HOGENOM" id="CLU_318088_0_0_1"/>
<dbReference type="CGD" id="CAL0000160592">
    <property type="gene designation" value="Cd36_16840"/>
</dbReference>
<reference evidence="3 4" key="1">
    <citation type="journal article" date="2009" name="Genome Res.">
        <title>Comparative genomics of the fungal pathogens Candida dubliniensis and Candida albicans.</title>
        <authorList>
            <person name="Jackson A.P."/>
            <person name="Gamble J.A."/>
            <person name="Yeomans T."/>
            <person name="Moran G.P."/>
            <person name="Saunders D."/>
            <person name="Harris D."/>
            <person name="Aslett M."/>
            <person name="Barrell J.F."/>
            <person name="Butler G."/>
            <person name="Citiulo F."/>
            <person name="Coleman D.C."/>
            <person name="de Groot P.W.J."/>
            <person name="Goodwin T.J."/>
            <person name="Quail M.A."/>
            <person name="McQuillan J."/>
            <person name="Munro C.A."/>
            <person name="Pain A."/>
            <person name="Poulter R.T."/>
            <person name="Rajandream M.A."/>
            <person name="Renauld H."/>
            <person name="Spiering M.J."/>
            <person name="Tivey A."/>
            <person name="Gow N.A.R."/>
            <person name="Barrell B."/>
            <person name="Sullivan D.J."/>
            <person name="Berriman M."/>
        </authorList>
    </citation>
    <scope>NUCLEOTIDE SEQUENCE [LARGE SCALE GENOMIC DNA]</scope>
    <source>
        <strain evidence="4">CD36 / ATCC MYA-646 / CBS 7987 / NCPF 3949 / NRRL Y-17841</strain>
    </source>
</reference>
<feature type="region of interest" description="Disordered" evidence="1">
    <location>
        <begin position="26"/>
        <end position="90"/>
    </location>
</feature>
<dbReference type="AlphaFoldDB" id="B9WAP3"/>
<feature type="compositionally biased region" description="Polar residues" evidence="1">
    <location>
        <begin position="696"/>
        <end position="719"/>
    </location>
</feature>
<keyword evidence="4" id="KW-1185">Reference proteome</keyword>
<feature type="compositionally biased region" description="Basic and acidic residues" evidence="1">
    <location>
        <begin position="805"/>
        <end position="819"/>
    </location>
</feature>
<accession>B9WAP3</accession>
<dbReference type="VEuPathDB" id="FungiDB:CD36_16840"/>
<feature type="compositionally biased region" description="Basic and acidic residues" evidence="1">
    <location>
        <begin position="311"/>
        <end position="320"/>
    </location>
</feature>
<dbReference type="OrthoDB" id="3973129at2759"/>
<dbReference type="RefSeq" id="XP_002418163.1">
    <property type="nucleotide sequence ID" value="XM_002418118.1"/>
</dbReference>
<feature type="compositionally biased region" description="Polar residues" evidence="1">
    <location>
        <begin position="225"/>
        <end position="241"/>
    </location>
</feature>
<dbReference type="KEGG" id="cdu:CD36_16840"/>
<feature type="region of interest" description="Disordered" evidence="1">
    <location>
        <begin position="104"/>
        <end position="124"/>
    </location>
</feature>
<feature type="compositionally biased region" description="Polar residues" evidence="1">
    <location>
        <begin position="39"/>
        <end position="76"/>
    </location>
</feature>
<name>B9WAP3_CANDC</name>
<proteinExistence type="predicted"/>
<feature type="compositionally biased region" description="Basic and acidic residues" evidence="1">
    <location>
        <begin position="293"/>
        <end position="303"/>
    </location>
</feature>
<feature type="region of interest" description="Disordered" evidence="1">
    <location>
        <begin position="805"/>
        <end position="826"/>
    </location>
</feature>
<dbReference type="EMBL" id="FM992689">
    <property type="protein sequence ID" value="CAX43463.1"/>
    <property type="molecule type" value="Genomic_DNA"/>
</dbReference>
<evidence type="ECO:0000313" key="4">
    <source>
        <dbReference type="Proteomes" id="UP000002605"/>
    </source>
</evidence>
<feature type="compositionally biased region" description="Polar residues" evidence="1">
    <location>
        <begin position="185"/>
        <end position="198"/>
    </location>
</feature>
<evidence type="ECO:0000256" key="1">
    <source>
        <dbReference type="SAM" id="MobiDB-lite"/>
    </source>
</evidence>
<dbReference type="Proteomes" id="UP000002605">
    <property type="component" value="Chromosome 2"/>
</dbReference>
<feature type="region of interest" description="Disordered" evidence="1">
    <location>
        <begin position="1005"/>
        <end position="1054"/>
    </location>
</feature>
<dbReference type="GeneID" id="8046485"/>
<protein>
    <submittedName>
        <fullName evidence="3">Uncharacterized protein</fullName>
    </submittedName>
</protein>
<feature type="compositionally biased region" description="Low complexity" evidence="1">
    <location>
        <begin position="26"/>
        <end position="38"/>
    </location>
</feature>
<organism evidence="3 4">
    <name type="scientific">Candida dubliniensis (strain CD36 / ATCC MYA-646 / CBS 7987 / NCPF 3949 / NRRL Y-17841)</name>
    <name type="common">Yeast</name>
    <dbReference type="NCBI Taxonomy" id="573826"/>
    <lineage>
        <taxon>Eukaryota</taxon>
        <taxon>Fungi</taxon>
        <taxon>Dikarya</taxon>
        <taxon>Ascomycota</taxon>
        <taxon>Saccharomycotina</taxon>
        <taxon>Pichiomycetes</taxon>
        <taxon>Debaryomycetaceae</taxon>
        <taxon>Candida/Lodderomyces clade</taxon>
        <taxon>Candida</taxon>
    </lineage>
</organism>
<dbReference type="eggNOG" id="ENOG502SF3E">
    <property type="taxonomic scope" value="Eukaryota"/>
</dbReference>
<gene>
    <name evidence="2" type="ordered locus">Cd36_16840</name>
    <name evidence="3" type="ORF">CD36_16840</name>
</gene>
<feature type="region of interest" description="Disordered" evidence="1">
    <location>
        <begin position="695"/>
        <end position="719"/>
    </location>
</feature>
<sequence length="1106" mass="123870">MRSFIKSHRKTDSTVSSTLESQLLESNNVTSNHSHSNSATLISTSDDYYPPTSYSNRSSTTPAPSPKIQQHLQFTPPQAGHSNSSSISSPKKLLTPIKNLFASSSHSKSTVTTPSSSENLSNCINGVSPKDSKVKFLKHKKSKSHISISTDLTKLPEEPLNSLYDNKTYTKLTSFEHTKPKPSKHLSSTIETSIQKPQLNEKRPNSTALVDNKRSSYQKGEHFSDSNQSKSLLDPSTTSSGLGPPISLSQTSSYASSNTSIAESESKFNTKNVLLDAIPLSENDKSTKKRAHSERMVDFEFPSKDTYYTQNKEEQQQRYYDEDEDDEDNGDDDDDDDDNSSQFSFVHDMKGGRNTSVKYYKTKNSKNTNSDEGLSNTFNELDLGYEVDEFSDYDYENNGGDLDDGYDDFGGFEEDDNENYNKYFGSDLEGTNDDGEGIFQPNSINNHSPKEKLNAPDLGKEIAQEFIQTPKELGQSFFPIDDDRPRTRNKFNQSFHLSIIGPKTQSPKASPTKSGFEEDILENYLDKSDRSSSGSNSNLSDQNDFDTCNFELFALNSPIINGLTIGNNLHHRGGRHKDFINTNRLIIHRKPVDFYDDNSNVSGFYLDNNERSTIYLHAFHGSIDDGFNKTIDEKVKQFEEFTEKSINKIQHIKVNIGLGITTASETDHEKFKSTYAGSISTTGSATSKLTAPVSDIASSSTGNSTIHTNTASKLNTAENAPLRQSVNDMMAFLGNLESKQETAEDGNLSEKAGNDQRNSIIDMMGILGKLEDDINKQTGSTEKSKSEVRNSIVGMMDLLANLESKELDTRGGKTEDKKKQGSNKLRNSVAGMMDLLANLETTTTSDKPKQDNRQSVVEMMSTLSALQEPLAIETTNLNKQNNAPKSLEHEPKRKASFKRYSWFNSQESLSIKEKSSVKECDPTDDNDKYNTSLDQDILDEINQIPDDFDFDQKPPETEKYKRLSQERSGFYRSNSYNRKPKKSVISNQYLSNKIETLNKTVTFYNSSSPSSSLFDSRSRSVSRGPSTRSMNSFASVSEEVNEEDEIQDDNGAGEYYGELNKEVNCDSNYRFQVTPSSYNSTDLRTIREIRNNRNSINRKTTTDSYR</sequence>
<feature type="compositionally biased region" description="Polar residues" evidence="1">
    <location>
        <begin position="1024"/>
        <end position="1035"/>
    </location>
</feature>
<feature type="region of interest" description="Disordered" evidence="1">
    <location>
        <begin position="175"/>
        <end position="252"/>
    </location>
</feature>
<evidence type="ECO:0000313" key="2">
    <source>
        <dbReference type="CGD" id="CAL0000160592"/>
    </source>
</evidence>
<feature type="compositionally biased region" description="Acidic residues" evidence="1">
    <location>
        <begin position="321"/>
        <end position="339"/>
    </location>
</feature>
<feature type="region of interest" description="Disordered" evidence="1">
    <location>
        <begin position="284"/>
        <end position="349"/>
    </location>
</feature>
<feature type="compositionally biased region" description="Basic and acidic residues" evidence="1">
    <location>
        <begin position="211"/>
        <end position="224"/>
    </location>
</feature>
<feature type="compositionally biased region" description="Acidic residues" evidence="1">
    <location>
        <begin position="1039"/>
        <end position="1048"/>
    </location>
</feature>
<evidence type="ECO:0000313" key="3">
    <source>
        <dbReference type="EMBL" id="CAX43463.1"/>
    </source>
</evidence>
<feature type="compositionally biased region" description="Low complexity" evidence="1">
    <location>
        <begin position="1006"/>
        <end position="1023"/>
    </location>
</feature>
<feature type="region of interest" description="Disordered" evidence="1">
    <location>
        <begin position="1"/>
        <end position="20"/>
    </location>
</feature>